<accession>A0A177ANS7</accession>
<evidence type="ECO:0000313" key="1">
    <source>
        <dbReference type="EMBL" id="OAF63678.1"/>
    </source>
</evidence>
<name>A0A177ANS7_9BILA</name>
<feature type="non-terminal residue" evidence="1">
    <location>
        <position position="1"/>
    </location>
</feature>
<keyword evidence="2" id="KW-1185">Reference proteome</keyword>
<gene>
    <name evidence="1" type="ORF">A3Q56_08567</name>
</gene>
<protein>
    <submittedName>
        <fullName evidence="1">Uncharacterized protein</fullName>
    </submittedName>
</protein>
<evidence type="ECO:0000313" key="2">
    <source>
        <dbReference type="Proteomes" id="UP000078046"/>
    </source>
</evidence>
<dbReference type="Proteomes" id="UP000078046">
    <property type="component" value="Unassembled WGS sequence"/>
</dbReference>
<reference evidence="1 2" key="1">
    <citation type="submission" date="2016-04" db="EMBL/GenBank/DDBJ databases">
        <title>The genome of Intoshia linei affirms orthonectids as highly simplified spiralians.</title>
        <authorList>
            <person name="Mikhailov K.V."/>
            <person name="Slusarev G.S."/>
            <person name="Nikitin M.A."/>
            <person name="Logacheva M.D."/>
            <person name="Penin A."/>
            <person name="Aleoshin V."/>
            <person name="Panchin Y.V."/>
        </authorList>
    </citation>
    <scope>NUCLEOTIDE SEQUENCE [LARGE SCALE GENOMIC DNA]</scope>
    <source>
        <strain evidence="1">Intl2013</strain>
        <tissue evidence="1">Whole animal</tissue>
    </source>
</reference>
<dbReference type="EMBL" id="LWCA01002828">
    <property type="protein sequence ID" value="OAF63678.1"/>
    <property type="molecule type" value="Genomic_DNA"/>
</dbReference>
<organism evidence="1 2">
    <name type="scientific">Intoshia linei</name>
    <dbReference type="NCBI Taxonomy" id="1819745"/>
    <lineage>
        <taxon>Eukaryota</taxon>
        <taxon>Metazoa</taxon>
        <taxon>Spiralia</taxon>
        <taxon>Lophotrochozoa</taxon>
        <taxon>Mesozoa</taxon>
        <taxon>Orthonectida</taxon>
        <taxon>Rhopaluridae</taxon>
        <taxon>Intoshia</taxon>
    </lineage>
</organism>
<sequence>RGLKFIENLDNVFECAKSDSSNAIIEDLQFLEVQRKGVGCMGSHSSQPCFYNSKIYLKKYQENDQIKKVIV</sequence>
<comment type="caution">
    <text evidence="1">The sequence shown here is derived from an EMBL/GenBank/DDBJ whole genome shotgun (WGS) entry which is preliminary data.</text>
</comment>
<proteinExistence type="predicted"/>
<dbReference type="AlphaFoldDB" id="A0A177ANS7"/>